<dbReference type="EC" id="2.7.13.3" evidence="3"/>
<keyword evidence="11 14" id="KW-0472">Membrane</keyword>
<keyword evidence="9" id="KW-0067">ATP-binding</keyword>
<evidence type="ECO:0000256" key="3">
    <source>
        <dbReference type="ARBA" id="ARBA00012438"/>
    </source>
</evidence>
<dbReference type="InterPro" id="IPR003660">
    <property type="entry name" value="HAMP_dom"/>
</dbReference>
<dbReference type="SUPFAM" id="SSF158472">
    <property type="entry name" value="HAMP domain-like"/>
    <property type="match status" value="1"/>
</dbReference>
<protein>
    <recommendedName>
        <fullName evidence="3">histidine kinase</fullName>
        <ecNumber evidence="3">2.7.13.3</ecNumber>
    </recommendedName>
</protein>
<organism evidence="17 18">
    <name type="scientific">Paenibacillus filicis</name>
    <dbReference type="NCBI Taxonomy" id="669464"/>
    <lineage>
        <taxon>Bacteria</taxon>
        <taxon>Bacillati</taxon>
        <taxon>Bacillota</taxon>
        <taxon>Bacilli</taxon>
        <taxon>Bacillales</taxon>
        <taxon>Paenibacillaceae</taxon>
        <taxon>Paenibacillus</taxon>
    </lineage>
</organism>
<evidence type="ECO:0000256" key="9">
    <source>
        <dbReference type="ARBA" id="ARBA00022840"/>
    </source>
</evidence>
<dbReference type="InterPro" id="IPR010559">
    <property type="entry name" value="Sig_transdc_His_kin_internal"/>
</dbReference>
<evidence type="ECO:0000256" key="12">
    <source>
        <dbReference type="SAM" id="Coils"/>
    </source>
</evidence>
<gene>
    <name evidence="17" type="ORF">WMW72_06690</name>
</gene>
<dbReference type="PANTHER" id="PTHR34220:SF7">
    <property type="entry name" value="SENSOR HISTIDINE KINASE YPDA"/>
    <property type="match status" value="1"/>
</dbReference>
<keyword evidence="7" id="KW-0547">Nucleotide-binding</keyword>
<comment type="caution">
    <text evidence="17">The sequence shown here is derived from an EMBL/GenBank/DDBJ whole genome shotgun (WGS) entry which is preliminary data.</text>
</comment>
<dbReference type="PANTHER" id="PTHR34220">
    <property type="entry name" value="SENSOR HISTIDINE KINASE YPDA"/>
    <property type="match status" value="1"/>
</dbReference>
<comment type="subcellular location">
    <subcellularLocation>
        <location evidence="2">Cell membrane</location>
        <topology evidence="2">Multi-pass membrane protein</topology>
    </subcellularLocation>
</comment>
<dbReference type="Pfam" id="PF02518">
    <property type="entry name" value="HATPase_c"/>
    <property type="match status" value="1"/>
</dbReference>
<dbReference type="SUPFAM" id="SSF55874">
    <property type="entry name" value="ATPase domain of HSP90 chaperone/DNA topoisomerase II/histidine kinase"/>
    <property type="match status" value="1"/>
</dbReference>
<reference evidence="17 18" key="1">
    <citation type="submission" date="2024-04" db="EMBL/GenBank/DDBJ databases">
        <title>draft genome sequnece of Paenibacillus filicis.</title>
        <authorList>
            <person name="Kim D.-U."/>
        </authorList>
    </citation>
    <scope>NUCLEOTIDE SEQUENCE [LARGE SCALE GENOMIC DNA]</scope>
    <source>
        <strain evidence="17 18">KACC14197</strain>
    </source>
</reference>
<keyword evidence="6 17" id="KW-0808">Transferase</keyword>
<dbReference type="InterPro" id="IPR003594">
    <property type="entry name" value="HATPase_dom"/>
</dbReference>
<dbReference type="SMART" id="SM00304">
    <property type="entry name" value="HAMP"/>
    <property type="match status" value="1"/>
</dbReference>
<evidence type="ECO:0000256" key="8">
    <source>
        <dbReference type="ARBA" id="ARBA00022777"/>
    </source>
</evidence>
<evidence type="ECO:0000256" key="11">
    <source>
        <dbReference type="ARBA" id="ARBA00023136"/>
    </source>
</evidence>
<evidence type="ECO:0000256" key="5">
    <source>
        <dbReference type="ARBA" id="ARBA00022553"/>
    </source>
</evidence>
<dbReference type="Gene3D" id="6.10.340.10">
    <property type="match status" value="1"/>
</dbReference>
<evidence type="ECO:0000256" key="10">
    <source>
        <dbReference type="ARBA" id="ARBA00023012"/>
    </source>
</evidence>
<evidence type="ECO:0000256" key="14">
    <source>
        <dbReference type="SAM" id="Phobius"/>
    </source>
</evidence>
<keyword evidence="10" id="KW-0902">Two-component regulatory system</keyword>
<dbReference type="EMBL" id="JBBPCC010000003">
    <property type="protein sequence ID" value="MEK8127601.1"/>
    <property type="molecule type" value="Genomic_DNA"/>
</dbReference>
<evidence type="ECO:0000256" key="7">
    <source>
        <dbReference type="ARBA" id="ARBA00022741"/>
    </source>
</evidence>
<dbReference type="GO" id="GO:0004673">
    <property type="term" value="F:protein histidine kinase activity"/>
    <property type="evidence" value="ECO:0007669"/>
    <property type="project" value="UniProtKB-EC"/>
</dbReference>
<keyword evidence="18" id="KW-1185">Reference proteome</keyword>
<keyword evidence="5" id="KW-0597">Phosphoprotein</keyword>
<sequence length="610" mass="69658">MGTRGEGFKARIRPSAWLPQTLKNRLFLAFALLILLPHAGLNLYNFNRVEAVLRKQTADQNLNQMLSLNKSLEDVLNVAYKSVILVEQDDTVSSVLQAPERYDTLQRVYLIDTKFKSIMNSLFISLSPVYYTIVDFKGQVYASYQPYESLSYGRMIGEEWYAKAVGQPNVYAWSWEDNYTSRDVSRSPELLTYATSLKNRNNTPYAALRVSVDVYEWFRLATQFSQEKYLLLHPDGTVLADSQLGRDVQDERLTGLPALANQDKGYYVSGSYLNIYTKLPRLDKVLIKQVPLDIMYAEVDRLKRSFFTVSVSLTLAFLTITLLIASTVTKPLQHLQRRMADAVDKRFRVKLPESNRHGEVLQLTRAFNQMMADIEELVQRLNEEERKKEAVRFQVLLSQTNPHFLLNTLNTIKWLALVEQQSDIAEICVSLGKLLEAGLNSELELIHVKEELRLVESYVTIQNFRYKQLFEVRYEAEPGLEYALIPKLSLQPLAENSIQHGFMELEGQGLITVRAYARDNRLYLEVEDNGAGLKPGMSTGMSKPGGRSRPGIGISNLRERLELLFKGRSGLEVESLDQGTRVRFYLPLLLSKPYEEPVIGKQELHAGEEG</sequence>
<keyword evidence="12" id="KW-0175">Coiled coil</keyword>
<evidence type="ECO:0000256" key="13">
    <source>
        <dbReference type="SAM" id="MobiDB-lite"/>
    </source>
</evidence>
<dbReference type="PROSITE" id="PS50109">
    <property type="entry name" value="HIS_KIN"/>
    <property type="match status" value="1"/>
</dbReference>
<dbReference type="Pfam" id="PF00672">
    <property type="entry name" value="HAMP"/>
    <property type="match status" value="1"/>
</dbReference>
<feature type="transmembrane region" description="Helical" evidence="14">
    <location>
        <begin position="305"/>
        <end position="328"/>
    </location>
</feature>
<keyword evidence="14" id="KW-1133">Transmembrane helix</keyword>
<accession>A0ABU9DFI5</accession>
<keyword evidence="14" id="KW-0812">Transmembrane</keyword>
<dbReference type="CDD" id="cd06225">
    <property type="entry name" value="HAMP"/>
    <property type="match status" value="1"/>
</dbReference>
<dbReference type="RefSeq" id="WP_341414661.1">
    <property type="nucleotide sequence ID" value="NZ_JBBPCC010000003.1"/>
</dbReference>
<keyword evidence="4" id="KW-1003">Cell membrane</keyword>
<name>A0ABU9DFI5_9BACL</name>
<evidence type="ECO:0000313" key="17">
    <source>
        <dbReference type="EMBL" id="MEK8127601.1"/>
    </source>
</evidence>
<dbReference type="Gene3D" id="3.30.565.10">
    <property type="entry name" value="Histidine kinase-like ATPase, C-terminal domain"/>
    <property type="match status" value="1"/>
</dbReference>
<evidence type="ECO:0000313" key="18">
    <source>
        <dbReference type="Proteomes" id="UP001469365"/>
    </source>
</evidence>
<feature type="domain" description="HAMP" evidence="16">
    <location>
        <begin position="326"/>
        <end position="379"/>
    </location>
</feature>
<evidence type="ECO:0000256" key="4">
    <source>
        <dbReference type="ARBA" id="ARBA00022475"/>
    </source>
</evidence>
<evidence type="ECO:0000256" key="2">
    <source>
        <dbReference type="ARBA" id="ARBA00004651"/>
    </source>
</evidence>
<feature type="coiled-coil region" evidence="12">
    <location>
        <begin position="364"/>
        <end position="394"/>
    </location>
</feature>
<dbReference type="InterPro" id="IPR050640">
    <property type="entry name" value="Bact_2-comp_sensor_kinase"/>
</dbReference>
<evidence type="ECO:0000256" key="6">
    <source>
        <dbReference type="ARBA" id="ARBA00022679"/>
    </source>
</evidence>
<dbReference type="InterPro" id="IPR036890">
    <property type="entry name" value="HATPase_C_sf"/>
</dbReference>
<dbReference type="InterPro" id="IPR005467">
    <property type="entry name" value="His_kinase_dom"/>
</dbReference>
<feature type="domain" description="Histidine kinase" evidence="15">
    <location>
        <begin position="490"/>
        <end position="590"/>
    </location>
</feature>
<dbReference type="Proteomes" id="UP001469365">
    <property type="component" value="Unassembled WGS sequence"/>
</dbReference>
<evidence type="ECO:0000259" key="16">
    <source>
        <dbReference type="PROSITE" id="PS50885"/>
    </source>
</evidence>
<feature type="transmembrane region" description="Helical" evidence="14">
    <location>
        <begin position="26"/>
        <end position="46"/>
    </location>
</feature>
<evidence type="ECO:0000256" key="1">
    <source>
        <dbReference type="ARBA" id="ARBA00000085"/>
    </source>
</evidence>
<dbReference type="Pfam" id="PF06580">
    <property type="entry name" value="His_kinase"/>
    <property type="match status" value="1"/>
</dbReference>
<keyword evidence="8 17" id="KW-0418">Kinase</keyword>
<feature type="region of interest" description="Disordered" evidence="13">
    <location>
        <begin position="534"/>
        <end position="553"/>
    </location>
</feature>
<dbReference type="PROSITE" id="PS50885">
    <property type="entry name" value="HAMP"/>
    <property type="match status" value="1"/>
</dbReference>
<evidence type="ECO:0000259" key="15">
    <source>
        <dbReference type="PROSITE" id="PS50109"/>
    </source>
</evidence>
<proteinExistence type="predicted"/>
<comment type="catalytic activity">
    <reaction evidence="1">
        <text>ATP + protein L-histidine = ADP + protein N-phospho-L-histidine.</text>
        <dbReference type="EC" id="2.7.13.3"/>
    </reaction>
</comment>